<dbReference type="Proteomes" id="UP000279307">
    <property type="component" value="Chromosome 7"/>
</dbReference>
<accession>A0A3L8DJL3</accession>
<sequence>MPQIIRKVKRAAVLTKRTQCLKKYYRERSYRPLYEKLKSNNNYLAKALSQEKQNNQSLFTQNLDLLSEIQELRLGYNAQDNVITNVLNNTREMFKMLVTMSNYMTNTISICQEYVTSNTTVKLSTASTGRKDSSKRLSTKSPAKGVVKPMVSGHTITKPTINLSRVNMENINNPSRLSDIPEVPASNRSSINEDRSPIAVPMAITSLRYVSGYFYFIYIYTHVTNDERRLKRKSRHSKKLSGSFSRSRSNRWSDETPRSSMGHINQLGVPTVKLNDVSKLMQNSHSINIRRLIHKVGVQENNDAHHDTSEKSVVTPNTQVSINLDEEDETCTSASHERDSGVQTVNKVSDKGDLTRHSSLTENARPSQNNVWEEDPLEGPSWLFNNTLAVPSRDNEPEESSNHLRVDSDFNNNTSVDIVEYDDDDDDSSATDNNREELPLNLGNFMEPSVSTNNASTLEKDAVPTSDCESSSNHDAGNSPCAVTPTASLSACERNLDNNVEDNTNFSNFVTLRRGQSEVVEEETEDFTLMLAPNCHPIRNMNFDINELRLPTLDEPAINSNVGESDAEDIAISNITSVPASNLALNQDQDVMSVHDRVTIKISLPPANDHERVSTSTERNKYASKKNKRAGVASLKDRAEHVDSDSMTNSRARKRSRPERNRDPSSAKVVLEKLNESRVRQRTSSDETDSQSTNSCMRSTSNQAESFEDTEDSTNSNYASNRPRRRKAPMNLKEPNMKKKLRRSK</sequence>
<feature type="compositionally biased region" description="Basic and acidic residues" evidence="1">
    <location>
        <begin position="658"/>
        <end position="685"/>
    </location>
</feature>
<dbReference type="EMBL" id="QOIP01000007">
    <property type="protein sequence ID" value="RLU20610.1"/>
    <property type="molecule type" value="Genomic_DNA"/>
</dbReference>
<feature type="compositionally biased region" description="Acidic residues" evidence="1">
    <location>
        <begin position="419"/>
        <end position="429"/>
    </location>
</feature>
<dbReference type="OrthoDB" id="6622071at2759"/>
<feature type="compositionally biased region" description="Basic and acidic residues" evidence="1">
    <location>
        <begin position="608"/>
        <end position="621"/>
    </location>
</feature>
<feature type="region of interest" description="Disordered" evidence="1">
    <location>
        <begin position="331"/>
        <end position="483"/>
    </location>
</feature>
<feature type="compositionally biased region" description="Basic residues" evidence="1">
    <location>
        <begin position="230"/>
        <end position="239"/>
    </location>
</feature>
<proteinExistence type="predicted"/>
<dbReference type="AlphaFoldDB" id="A0A3L8DJL3"/>
<comment type="caution">
    <text evidence="2">The sequence shown here is derived from an EMBL/GenBank/DDBJ whole genome shotgun (WGS) entry which is preliminary data.</text>
</comment>
<feature type="region of interest" description="Disordered" evidence="1">
    <location>
        <begin position="605"/>
        <end position="745"/>
    </location>
</feature>
<reference evidence="2" key="2">
    <citation type="submission" date="2018-07" db="EMBL/GenBank/DDBJ databases">
        <authorList>
            <person name="Mckenzie S.K."/>
            <person name="Kronauer D.J.C."/>
        </authorList>
    </citation>
    <scope>NUCLEOTIDE SEQUENCE</scope>
    <source>
        <strain evidence="2">Clonal line C1</strain>
    </source>
</reference>
<name>A0A3L8DJL3_OOCBI</name>
<protein>
    <recommendedName>
        <fullName evidence="3">Shugoshin C-terminal domain-containing protein</fullName>
    </recommendedName>
</protein>
<reference evidence="2" key="1">
    <citation type="journal article" date="2018" name="Genome Res.">
        <title>The genomic architecture and molecular evolution of ant odorant receptors.</title>
        <authorList>
            <person name="McKenzie S.K."/>
            <person name="Kronauer D.J.C."/>
        </authorList>
    </citation>
    <scope>NUCLEOTIDE SEQUENCE [LARGE SCALE GENOMIC DNA]</scope>
    <source>
        <strain evidence="2">Clonal line C1</strain>
    </source>
</reference>
<evidence type="ECO:0000256" key="1">
    <source>
        <dbReference type="SAM" id="MobiDB-lite"/>
    </source>
</evidence>
<feature type="region of interest" description="Disordered" evidence="1">
    <location>
        <begin position="227"/>
        <end position="264"/>
    </location>
</feature>
<gene>
    <name evidence="2" type="ORF">DMN91_007223</name>
</gene>
<organism evidence="2">
    <name type="scientific">Ooceraea biroi</name>
    <name type="common">Clonal raider ant</name>
    <name type="synonym">Cerapachys biroi</name>
    <dbReference type="NCBI Taxonomy" id="2015173"/>
    <lineage>
        <taxon>Eukaryota</taxon>
        <taxon>Metazoa</taxon>
        <taxon>Ecdysozoa</taxon>
        <taxon>Arthropoda</taxon>
        <taxon>Hexapoda</taxon>
        <taxon>Insecta</taxon>
        <taxon>Pterygota</taxon>
        <taxon>Neoptera</taxon>
        <taxon>Endopterygota</taxon>
        <taxon>Hymenoptera</taxon>
        <taxon>Apocrita</taxon>
        <taxon>Aculeata</taxon>
        <taxon>Formicoidea</taxon>
        <taxon>Formicidae</taxon>
        <taxon>Dorylinae</taxon>
        <taxon>Ooceraea</taxon>
    </lineage>
</organism>
<feature type="compositionally biased region" description="Basic and acidic residues" evidence="1">
    <location>
        <begin position="635"/>
        <end position="644"/>
    </location>
</feature>
<feature type="region of interest" description="Disordered" evidence="1">
    <location>
        <begin position="124"/>
        <end position="144"/>
    </location>
</feature>
<feature type="compositionally biased region" description="Polar residues" evidence="1">
    <location>
        <begin position="467"/>
        <end position="476"/>
    </location>
</feature>
<feature type="compositionally biased region" description="Polar residues" evidence="1">
    <location>
        <begin position="357"/>
        <end position="371"/>
    </location>
</feature>
<feature type="compositionally biased region" description="Polar residues" evidence="1">
    <location>
        <begin position="690"/>
        <end position="705"/>
    </location>
</feature>
<evidence type="ECO:0000313" key="2">
    <source>
        <dbReference type="EMBL" id="RLU20610.1"/>
    </source>
</evidence>
<evidence type="ECO:0008006" key="3">
    <source>
        <dbReference type="Google" id="ProtNLM"/>
    </source>
</evidence>